<dbReference type="CDD" id="cd21112">
    <property type="entry name" value="alphaLP-like"/>
    <property type="match status" value="1"/>
</dbReference>
<keyword evidence="2" id="KW-1185">Reference proteome</keyword>
<dbReference type="EMBL" id="AP022575">
    <property type="protein sequence ID" value="BBX73810.1"/>
    <property type="molecule type" value="Genomic_DNA"/>
</dbReference>
<dbReference type="RefSeq" id="WP_083051064.1">
    <property type="nucleotide sequence ID" value="NZ_AP022575.1"/>
</dbReference>
<proteinExistence type="predicted"/>
<name>A0A7I7MPF1_9MYCO</name>
<organism evidence="1 2">
    <name type="scientific">Mycobacterium shinjukuense</name>
    <dbReference type="NCBI Taxonomy" id="398694"/>
    <lineage>
        <taxon>Bacteria</taxon>
        <taxon>Bacillati</taxon>
        <taxon>Actinomycetota</taxon>
        <taxon>Actinomycetes</taxon>
        <taxon>Mycobacteriales</taxon>
        <taxon>Mycobacteriaceae</taxon>
        <taxon>Mycobacterium</taxon>
    </lineage>
</organism>
<dbReference type="OrthoDB" id="8781117at2"/>
<dbReference type="Pfam" id="PF00089">
    <property type="entry name" value="Trypsin"/>
    <property type="match status" value="1"/>
</dbReference>
<gene>
    <name evidence="1" type="ORF">MSHI_17160</name>
</gene>
<sequence>MTGSLASQPSLARIVVLLAGALLCLAVAVWPVLATRVRRDREPREYVFAGTDVHHFPPDRPTMYSWRLSIAALLSAAAFVAALWMPGRTPKPARPLIPLPAASALSPGTGIAVIYADGSGGMGCTAGFLVRTRAGQSGVLTAGHCNKPGQASKTSMNAGTGRYVTVGTFGQTVSEGLRGEAHDIGLILLDSDKVARTSAIAASLPVTGVTSDLRVGQQLCKFGMRTGTAECGQITDVTESKVAFLAASQCGDSGGPVYLIHSDGTATAVGIHIRGGRPDDPNPGCSTPATFSVAELVQPWLDRWSLTVVTEIAPR</sequence>
<dbReference type="GO" id="GO:0006508">
    <property type="term" value="P:proteolysis"/>
    <property type="evidence" value="ECO:0007669"/>
    <property type="project" value="InterPro"/>
</dbReference>
<accession>A0A7I7MPF1</accession>
<reference evidence="1 2" key="1">
    <citation type="journal article" date="2019" name="Emerg. Microbes Infect.">
        <title>Comprehensive subspecies identification of 175 nontuberculous mycobacteria species based on 7547 genomic profiles.</title>
        <authorList>
            <person name="Matsumoto Y."/>
            <person name="Kinjo T."/>
            <person name="Motooka D."/>
            <person name="Nabeya D."/>
            <person name="Jung N."/>
            <person name="Uechi K."/>
            <person name="Horii T."/>
            <person name="Iida T."/>
            <person name="Fujita J."/>
            <person name="Nakamura S."/>
        </authorList>
    </citation>
    <scope>NUCLEOTIDE SEQUENCE [LARGE SCALE GENOMIC DNA]</scope>
    <source>
        <strain evidence="1 2">JCM 14233</strain>
    </source>
</reference>
<dbReference type="Proteomes" id="UP000467236">
    <property type="component" value="Chromosome"/>
</dbReference>
<dbReference type="AlphaFoldDB" id="A0A7I7MPF1"/>
<protein>
    <submittedName>
        <fullName evidence="1">Uncharacterized protein</fullName>
    </submittedName>
</protein>
<evidence type="ECO:0000313" key="1">
    <source>
        <dbReference type="EMBL" id="BBX73810.1"/>
    </source>
</evidence>
<dbReference type="PROSITE" id="PS00134">
    <property type="entry name" value="TRYPSIN_HIS"/>
    <property type="match status" value="1"/>
</dbReference>
<dbReference type="InterPro" id="IPR033116">
    <property type="entry name" value="TRYPSIN_SER"/>
</dbReference>
<dbReference type="KEGG" id="mshj:MSHI_17160"/>
<dbReference type="Gene3D" id="2.40.10.10">
    <property type="entry name" value="Trypsin-like serine proteases"/>
    <property type="match status" value="2"/>
</dbReference>
<dbReference type="InterPro" id="IPR043504">
    <property type="entry name" value="Peptidase_S1_PA_chymotrypsin"/>
</dbReference>
<dbReference type="InterPro" id="IPR001254">
    <property type="entry name" value="Trypsin_dom"/>
</dbReference>
<dbReference type="SUPFAM" id="SSF50494">
    <property type="entry name" value="Trypsin-like serine proteases"/>
    <property type="match status" value="1"/>
</dbReference>
<dbReference type="InterPro" id="IPR009003">
    <property type="entry name" value="Peptidase_S1_PA"/>
</dbReference>
<dbReference type="GO" id="GO:0004252">
    <property type="term" value="F:serine-type endopeptidase activity"/>
    <property type="evidence" value="ECO:0007669"/>
    <property type="project" value="InterPro"/>
</dbReference>
<dbReference type="PROSITE" id="PS00135">
    <property type="entry name" value="TRYPSIN_SER"/>
    <property type="match status" value="1"/>
</dbReference>
<dbReference type="InterPro" id="IPR018114">
    <property type="entry name" value="TRYPSIN_HIS"/>
</dbReference>
<evidence type="ECO:0000313" key="2">
    <source>
        <dbReference type="Proteomes" id="UP000467236"/>
    </source>
</evidence>